<sequence>MIFNLLYLELLRYIFFVCTFIPMWVFMVLIYQISLGGVVALDHENRIVELVWTVIPTLIVGGLCFLNLQYLSNESVIESAKVVKIVGRQWYWSYELPDEAGSYDSFMSDFVNGVDKPLRLNVNVPYHLLVTSADVIHSFALPEFNLKVDGIPGRINQVFFCSDRLGVFVGYCSELCGAGHAYMPIVMEVVNA</sequence>
<keyword evidence="11" id="KW-1278">Translocase</keyword>
<dbReference type="GO" id="GO:0005507">
    <property type="term" value="F:copper ion binding"/>
    <property type="evidence" value="ECO:0007669"/>
    <property type="project" value="InterPro"/>
</dbReference>
<comment type="catalytic activity">
    <reaction evidence="17">
        <text>4 Fe(II)-[cytochrome c] + O2 + 8 H(+)(in) = 4 Fe(III)-[cytochrome c] + 2 H2O + 4 H(+)(out)</text>
        <dbReference type="Rhea" id="RHEA:11436"/>
        <dbReference type="Rhea" id="RHEA-COMP:10350"/>
        <dbReference type="Rhea" id="RHEA-COMP:14399"/>
        <dbReference type="ChEBI" id="CHEBI:15377"/>
        <dbReference type="ChEBI" id="CHEBI:15378"/>
        <dbReference type="ChEBI" id="CHEBI:15379"/>
        <dbReference type="ChEBI" id="CHEBI:29033"/>
        <dbReference type="ChEBI" id="CHEBI:29034"/>
        <dbReference type="EC" id="7.1.1.9"/>
    </reaction>
    <physiologicalReaction direction="left-to-right" evidence="17">
        <dbReference type="Rhea" id="RHEA:11437"/>
    </physiologicalReaction>
</comment>
<evidence type="ECO:0000256" key="12">
    <source>
        <dbReference type="ARBA" id="ARBA00022982"/>
    </source>
</evidence>
<dbReference type="InterPro" id="IPR008972">
    <property type="entry name" value="Cupredoxin"/>
</dbReference>
<feature type="domain" description="Cytochrome oxidase subunit II transmembrane region profile" evidence="20">
    <location>
        <begin position="1"/>
        <end position="78"/>
    </location>
</feature>
<evidence type="ECO:0000256" key="8">
    <source>
        <dbReference type="ARBA" id="ARBA00022692"/>
    </source>
</evidence>
<evidence type="ECO:0000256" key="4">
    <source>
        <dbReference type="ARBA" id="ARBA00012949"/>
    </source>
</evidence>
<dbReference type="SUPFAM" id="SSF81464">
    <property type="entry name" value="Cytochrome c oxidase subunit II-like, transmembrane region"/>
    <property type="match status" value="1"/>
</dbReference>
<evidence type="ECO:0000256" key="11">
    <source>
        <dbReference type="ARBA" id="ARBA00022967"/>
    </source>
</evidence>
<evidence type="ECO:0000256" key="14">
    <source>
        <dbReference type="ARBA" id="ARBA00023008"/>
    </source>
</evidence>
<evidence type="ECO:0000256" key="16">
    <source>
        <dbReference type="ARBA" id="ARBA00031389"/>
    </source>
</evidence>
<evidence type="ECO:0000256" key="7">
    <source>
        <dbReference type="ARBA" id="ARBA00022660"/>
    </source>
</evidence>
<keyword evidence="10" id="KW-0460">Magnesium</keyword>
<evidence type="ECO:0000256" key="2">
    <source>
        <dbReference type="ARBA" id="ARBA00004141"/>
    </source>
</evidence>
<dbReference type="Gene3D" id="1.10.287.90">
    <property type="match status" value="1"/>
</dbReference>
<evidence type="ECO:0000256" key="5">
    <source>
        <dbReference type="ARBA" id="ARBA00015946"/>
    </source>
</evidence>
<dbReference type="PANTHER" id="PTHR22888:SF9">
    <property type="entry name" value="CYTOCHROME C OXIDASE SUBUNIT 2"/>
    <property type="match status" value="1"/>
</dbReference>
<dbReference type="InterPro" id="IPR002429">
    <property type="entry name" value="CcO_II-like_C"/>
</dbReference>
<evidence type="ECO:0000259" key="19">
    <source>
        <dbReference type="PROSITE" id="PS50857"/>
    </source>
</evidence>
<dbReference type="PROSITE" id="PS50857">
    <property type="entry name" value="COX2_CUA"/>
    <property type="match status" value="1"/>
</dbReference>
<evidence type="ECO:0000256" key="6">
    <source>
        <dbReference type="ARBA" id="ARBA00022448"/>
    </source>
</evidence>
<geneLocation type="mitochondrion" evidence="21"/>
<evidence type="ECO:0000313" key="21">
    <source>
        <dbReference type="EMBL" id="QTC30704.1"/>
    </source>
</evidence>
<protein>
    <recommendedName>
        <fullName evidence="5">Cytochrome c oxidase subunit 2</fullName>
        <ecNumber evidence="4">7.1.1.9</ecNumber>
    </recommendedName>
    <alternativeName>
        <fullName evidence="16">Cytochrome c oxidase polypeptide II</fullName>
    </alternativeName>
</protein>
<dbReference type="PANTHER" id="PTHR22888">
    <property type="entry name" value="CYTOCHROME C OXIDASE, SUBUNIT II"/>
    <property type="match status" value="1"/>
</dbReference>
<feature type="transmembrane region" description="Helical" evidence="18">
    <location>
        <begin position="12"/>
        <end position="31"/>
    </location>
</feature>
<keyword evidence="13 18" id="KW-1133">Transmembrane helix</keyword>
<keyword evidence="8 18" id="KW-0812">Transmembrane</keyword>
<dbReference type="EC" id="7.1.1.9" evidence="4"/>
<evidence type="ECO:0000256" key="17">
    <source>
        <dbReference type="ARBA" id="ARBA00049512"/>
    </source>
</evidence>
<reference evidence="21" key="1">
    <citation type="journal article" date="2021" name="Parasitol. Res.">
        <title>Characterization of the complete mitochondrial genome of Notocotylus sp. (Trematoda, Notocotylidae) and its phylogenetic implications.</title>
        <authorList>
            <person name="Xu G."/>
            <person name="Zhu P."/>
            <person name="Zhu W."/>
            <person name="Ma B."/>
            <person name="Li X."/>
            <person name="Li W."/>
        </authorList>
    </citation>
    <scope>NUCLEOTIDE SEQUENCE</scope>
</reference>
<comment type="cofactor">
    <cofactor evidence="1">
        <name>Cu cation</name>
        <dbReference type="ChEBI" id="CHEBI:23378"/>
    </cofactor>
</comment>
<dbReference type="AlphaFoldDB" id="A0A8A4J8E9"/>
<dbReference type="Gene3D" id="2.60.40.420">
    <property type="entry name" value="Cupredoxins - blue copper proteins"/>
    <property type="match status" value="1"/>
</dbReference>
<feature type="transmembrane region" description="Helical" evidence="18">
    <location>
        <begin position="51"/>
        <end position="71"/>
    </location>
</feature>
<dbReference type="EMBL" id="MT560390">
    <property type="protein sequence ID" value="QTC30704.1"/>
    <property type="molecule type" value="Genomic_DNA"/>
</dbReference>
<feature type="domain" description="Cytochrome oxidase subunit II copper A binding" evidence="19">
    <location>
        <begin position="78"/>
        <end position="192"/>
    </location>
</feature>
<evidence type="ECO:0000256" key="3">
    <source>
        <dbReference type="ARBA" id="ARBA00007866"/>
    </source>
</evidence>
<dbReference type="SUPFAM" id="SSF49503">
    <property type="entry name" value="Cupredoxins"/>
    <property type="match status" value="1"/>
</dbReference>
<evidence type="ECO:0000259" key="20">
    <source>
        <dbReference type="PROSITE" id="PS50999"/>
    </source>
</evidence>
<proteinExistence type="inferred from homology"/>
<dbReference type="GeneID" id="69229904"/>
<dbReference type="Pfam" id="PF00116">
    <property type="entry name" value="COX2"/>
    <property type="match status" value="1"/>
</dbReference>
<dbReference type="InterPro" id="IPR001505">
    <property type="entry name" value="Copper_CuA"/>
</dbReference>
<dbReference type="RefSeq" id="YP_010235133.1">
    <property type="nucleotide sequence ID" value="NC_059797.1"/>
</dbReference>
<evidence type="ECO:0000256" key="1">
    <source>
        <dbReference type="ARBA" id="ARBA00001935"/>
    </source>
</evidence>
<comment type="similarity">
    <text evidence="3">Belongs to the cytochrome c oxidase subunit 2 family.</text>
</comment>
<dbReference type="PRINTS" id="PR01166">
    <property type="entry name" value="CYCOXIDASEII"/>
</dbReference>
<evidence type="ECO:0000256" key="10">
    <source>
        <dbReference type="ARBA" id="ARBA00022842"/>
    </source>
</evidence>
<dbReference type="GO" id="GO:0004129">
    <property type="term" value="F:cytochrome-c oxidase activity"/>
    <property type="evidence" value="ECO:0007669"/>
    <property type="project" value="UniProtKB-EC"/>
</dbReference>
<keyword evidence="7" id="KW-0679">Respiratory chain</keyword>
<keyword evidence="21" id="KW-0496">Mitochondrion</keyword>
<dbReference type="InterPro" id="IPR045187">
    <property type="entry name" value="CcO_II"/>
</dbReference>
<dbReference type="InterPro" id="IPR011759">
    <property type="entry name" value="Cyt_c_oxidase_su2_TM_dom"/>
</dbReference>
<keyword evidence="14" id="KW-0186">Copper</keyword>
<keyword evidence="12" id="KW-0249">Electron transport</keyword>
<dbReference type="GO" id="GO:0042773">
    <property type="term" value="P:ATP synthesis coupled electron transport"/>
    <property type="evidence" value="ECO:0007669"/>
    <property type="project" value="TreeGrafter"/>
</dbReference>
<keyword evidence="15 18" id="KW-0472">Membrane</keyword>
<dbReference type="InterPro" id="IPR036257">
    <property type="entry name" value="Cyt_c_oxidase_su2_TM_sf"/>
</dbReference>
<evidence type="ECO:0000256" key="9">
    <source>
        <dbReference type="ARBA" id="ARBA00022723"/>
    </source>
</evidence>
<keyword evidence="6" id="KW-0813">Transport</keyword>
<keyword evidence="9" id="KW-0479">Metal-binding</keyword>
<evidence type="ECO:0000256" key="15">
    <source>
        <dbReference type="ARBA" id="ARBA00023136"/>
    </source>
</evidence>
<name>A0A8A4J8E9_9TREM</name>
<evidence type="ECO:0000256" key="18">
    <source>
        <dbReference type="SAM" id="Phobius"/>
    </source>
</evidence>
<dbReference type="PROSITE" id="PS00078">
    <property type="entry name" value="COX2"/>
    <property type="match status" value="1"/>
</dbReference>
<dbReference type="GO" id="GO:0016020">
    <property type="term" value="C:membrane"/>
    <property type="evidence" value="ECO:0007669"/>
    <property type="project" value="UniProtKB-SubCell"/>
</dbReference>
<organism evidence="21">
    <name type="scientific">Notocotylus intestinalis</name>
    <dbReference type="NCBI Taxonomy" id="1197314"/>
    <lineage>
        <taxon>Eukaryota</taxon>
        <taxon>Metazoa</taxon>
        <taxon>Spiralia</taxon>
        <taxon>Lophotrochozoa</taxon>
        <taxon>Platyhelminthes</taxon>
        <taxon>Trematoda</taxon>
        <taxon>Digenea</taxon>
        <taxon>Plagiorchiida</taxon>
        <taxon>Pronocephalata</taxon>
        <taxon>Pronocephaloidea</taxon>
        <taxon>Notocotylidae</taxon>
        <taxon>Notocotylus</taxon>
    </lineage>
</organism>
<accession>A0A8A4J8E9</accession>
<dbReference type="PROSITE" id="PS50999">
    <property type="entry name" value="COX2_TM"/>
    <property type="match status" value="1"/>
</dbReference>
<evidence type="ECO:0000256" key="13">
    <source>
        <dbReference type="ARBA" id="ARBA00022989"/>
    </source>
</evidence>
<gene>
    <name evidence="21" type="primary">cox2</name>
</gene>
<comment type="subcellular location">
    <subcellularLocation>
        <location evidence="2">Membrane</location>
        <topology evidence="2">Multi-pass membrane protein</topology>
    </subcellularLocation>
</comment>